<accession>A0A4P7BFM3</accession>
<evidence type="ECO:0000313" key="4">
    <source>
        <dbReference type="EMBL" id="QBQ37030.1"/>
    </source>
</evidence>
<feature type="compositionally biased region" description="Basic residues" evidence="1">
    <location>
        <begin position="72"/>
        <end position="88"/>
    </location>
</feature>
<proteinExistence type="predicted"/>
<sequence length="100" mass="10899">MAVSTAAPDGAHAAQLDDLHDLHHHEGDGGAHVHILTALQEEAFCWTAGCFVVAAIVFAIWTLRTAPPLQGKARRKTQRKTRRKKCRPGRSAGGQRGVRR</sequence>
<reference evidence="3" key="3">
    <citation type="submission" date="2022-12" db="EMBL/GenBank/DDBJ databases">
        <authorList>
            <person name="Sun Q."/>
            <person name="Kim S."/>
        </authorList>
    </citation>
    <scope>NUCLEOTIDE SEQUENCE</scope>
    <source>
        <strain evidence="3">KCTC 12344</strain>
    </source>
</reference>
<keyword evidence="5" id="KW-1185">Reference proteome</keyword>
<keyword evidence="2" id="KW-0472">Membrane</keyword>
<dbReference type="EMBL" id="CP038026">
    <property type="protein sequence ID" value="QBQ37030.1"/>
    <property type="molecule type" value="Genomic_DNA"/>
</dbReference>
<dbReference type="RefSeq" id="WP_134385398.1">
    <property type="nucleotide sequence ID" value="NZ_BMWW01000006.1"/>
</dbReference>
<feature type="compositionally biased region" description="Gly residues" evidence="1">
    <location>
        <begin position="91"/>
        <end position="100"/>
    </location>
</feature>
<dbReference type="AlphaFoldDB" id="A0A4P7BFM3"/>
<evidence type="ECO:0008006" key="7">
    <source>
        <dbReference type="Google" id="ProtNLM"/>
    </source>
</evidence>
<evidence type="ECO:0000313" key="3">
    <source>
        <dbReference type="EMBL" id="GGY99922.1"/>
    </source>
</evidence>
<feature type="region of interest" description="Disordered" evidence="1">
    <location>
        <begin position="69"/>
        <end position="100"/>
    </location>
</feature>
<organism evidence="3 6">
    <name type="scientific">Pseudoduganella plicata</name>
    <dbReference type="NCBI Taxonomy" id="321984"/>
    <lineage>
        <taxon>Bacteria</taxon>
        <taxon>Pseudomonadati</taxon>
        <taxon>Pseudomonadota</taxon>
        <taxon>Betaproteobacteria</taxon>
        <taxon>Burkholderiales</taxon>
        <taxon>Oxalobacteraceae</taxon>
        <taxon>Telluria group</taxon>
        <taxon>Pseudoduganella</taxon>
    </lineage>
</organism>
<reference evidence="3" key="1">
    <citation type="journal article" date="2014" name="Int. J. Syst. Evol. Microbiol.">
        <title>Complete genome sequence of Corynebacterium casei LMG S-19264T (=DSM 44701T), isolated from a smear-ripened cheese.</title>
        <authorList>
            <consortium name="US DOE Joint Genome Institute (JGI-PGF)"/>
            <person name="Walter F."/>
            <person name="Albersmeier A."/>
            <person name="Kalinowski J."/>
            <person name="Ruckert C."/>
        </authorList>
    </citation>
    <scope>NUCLEOTIDE SEQUENCE</scope>
    <source>
        <strain evidence="3">KCTC 12344</strain>
    </source>
</reference>
<feature type="transmembrane region" description="Helical" evidence="2">
    <location>
        <begin position="46"/>
        <end position="66"/>
    </location>
</feature>
<evidence type="ECO:0000313" key="5">
    <source>
        <dbReference type="Proteomes" id="UP000294359"/>
    </source>
</evidence>
<dbReference type="Proteomes" id="UP000619512">
    <property type="component" value="Unassembled WGS sequence"/>
</dbReference>
<evidence type="ECO:0000256" key="1">
    <source>
        <dbReference type="SAM" id="MobiDB-lite"/>
    </source>
</evidence>
<gene>
    <name evidence="4" type="ORF">E1742_13255</name>
    <name evidence="3" type="ORF">GCM10007388_37040</name>
</gene>
<reference evidence="4 5" key="2">
    <citation type="submission" date="2019-03" db="EMBL/GenBank/DDBJ databases">
        <title>Draft Genome Sequences of Six Type Strains of the Genus Massilia.</title>
        <authorList>
            <person name="Miess H."/>
            <person name="Frediansyhah A."/>
            <person name="Gross H."/>
        </authorList>
    </citation>
    <scope>NUCLEOTIDE SEQUENCE [LARGE SCALE GENOMIC DNA]</scope>
    <source>
        <strain evidence="4 5">DSM 17505</strain>
    </source>
</reference>
<protein>
    <recommendedName>
        <fullName evidence="7">Transmembrane protein</fullName>
    </recommendedName>
</protein>
<dbReference type="Proteomes" id="UP000294359">
    <property type="component" value="Chromosome"/>
</dbReference>
<evidence type="ECO:0000313" key="6">
    <source>
        <dbReference type="Proteomes" id="UP000619512"/>
    </source>
</evidence>
<keyword evidence="2" id="KW-1133">Transmembrane helix</keyword>
<name>A0A4P7BFM3_9BURK</name>
<keyword evidence="2" id="KW-0812">Transmembrane</keyword>
<evidence type="ECO:0000256" key="2">
    <source>
        <dbReference type="SAM" id="Phobius"/>
    </source>
</evidence>
<dbReference type="EMBL" id="BMWW01000006">
    <property type="protein sequence ID" value="GGY99922.1"/>
    <property type="molecule type" value="Genomic_DNA"/>
</dbReference>